<reference evidence="2" key="1">
    <citation type="journal article" date="2022" name="Mol. Ecol. Resour.">
        <title>The genomes of chicory, endive, great burdock and yacon provide insights into Asteraceae palaeo-polyploidization history and plant inulin production.</title>
        <authorList>
            <person name="Fan W."/>
            <person name="Wang S."/>
            <person name="Wang H."/>
            <person name="Wang A."/>
            <person name="Jiang F."/>
            <person name="Liu H."/>
            <person name="Zhao H."/>
            <person name="Xu D."/>
            <person name="Zhang Y."/>
        </authorList>
    </citation>
    <scope>NUCLEOTIDE SEQUENCE [LARGE SCALE GENOMIC DNA]</scope>
    <source>
        <strain evidence="2">cv. Punajuju</strain>
    </source>
</reference>
<gene>
    <name evidence="1" type="ORF">L2E82_16955</name>
</gene>
<protein>
    <submittedName>
        <fullName evidence="1">Uncharacterized protein</fullName>
    </submittedName>
</protein>
<sequence>MYNINKENLLYHQIAKTLRYKIDRLSNLLEGVAAILGQILCCHRHEGTCCGGSLAGRPLRYRKDPSPALLFAEMNAFISIEVKCNILPSARGNAPENKLITQIHHLNPPLL</sequence>
<evidence type="ECO:0000313" key="2">
    <source>
        <dbReference type="Proteomes" id="UP001055811"/>
    </source>
</evidence>
<reference evidence="1 2" key="2">
    <citation type="journal article" date="2022" name="Mol. Ecol. Resour.">
        <title>The genomes of chicory, endive, great burdock and yacon provide insights into Asteraceae paleo-polyploidization history and plant inulin production.</title>
        <authorList>
            <person name="Fan W."/>
            <person name="Wang S."/>
            <person name="Wang H."/>
            <person name="Wang A."/>
            <person name="Jiang F."/>
            <person name="Liu H."/>
            <person name="Zhao H."/>
            <person name="Xu D."/>
            <person name="Zhang Y."/>
        </authorList>
    </citation>
    <scope>NUCLEOTIDE SEQUENCE [LARGE SCALE GENOMIC DNA]</scope>
    <source>
        <strain evidence="2">cv. Punajuju</strain>
        <tissue evidence="1">Leaves</tissue>
    </source>
</reference>
<organism evidence="1 2">
    <name type="scientific">Cichorium intybus</name>
    <name type="common">Chicory</name>
    <dbReference type="NCBI Taxonomy" id="13427"/>
    <lineage>
        <taxon>Eukaryota</taxon>
        <taxon>Viridiplantae</taxon>
        <taxon>Streptophyta</taxon>
        <taxon>Embryophyta</taxon>
        <taxon>Tracheophyta</taxon>
        <taxon>Spermatophyta</taxon>
        <taxon>Magnoliopsida</taxon>
        <taxon>eudicotyledons</taxon>
        <taxon>Gunneridae</taxon>
        <taxon>Pentapetalae</taxon>
        <taxon>asterids</taxon>
        <taxon>campanulids</taxon>
        <taxon>Asterales</taxon>
        <taxon>Asteraceae</taxon>
        <taxon>Cichorioideae</taxon>
        <taxon>Cichorieae</taxon>
        <taxon>Cichoriinae</taxon>
        <taxon>Cichorium</taxon>
    </lineage>
</organism>
<dbReference type="EMBL" id="CM042011">
    <property type="protein sequence ID" value="KAI3766878.1"/>
    <property type="molecule type" value="Genomic_DNA"/>
</dbReference>
<evidence type="ECO:0000313" key="1">
    <source>
        <dbReference type="EMBL" id="KAI3766878.1"/>
    </source>
</evidence>
<keyword evidence="2" id="KW-1185">Reference proteome</keyword>
<comment type="caution">
    <text evidence="1">The sequence shown here is derived from an EMBL/GenBank/DDBJ whole genome shotgun (WGS) entry which is preliminary data.</text>
</comment>
<accession>A0ACB9F7X5</accession>
<proteinExistence type="predicted"/>
<dbReference type="Proteomes" id="UP001055811">
    <property type="component" value="Linkage Group LG03"/>
</dbReference>
<name>A0ACB9F7X5_CICIN</name>